<organism evidence="2 3">
    <name type="scientific">Flavobacterium frigoris</name>
    <dbReference type="NCBI Taxonomy" id="229204"/>
    <lineage>
        <taxon>Bacteria</taxon>
        <taxon>Pseudomonadati</taxon>
        <taxon>Bacteroidota</taxon>
        <taxon>Flavobacteriia</taxon>
        <taxon>Flavobacteriales</taxon>
        <taxon>Flavobacteriaceae</taxon>
        <taxon>Flavobacterium</taxon>
    </lineage>
</organism>
<dbReference type="EMBL" id="FOFZ01000017">
    <property type="protein sequence ID" value="SER61596.1"/>
    <property type="molecule type" value="Genomic_DNA"/>
</dbReference>
<keyword evidence="1" id="KW-0732">Signal</keyword>
<feature type="signal peptide" evidence="1">
    <location>
        <begin position="1"/>
        <end position="23"/>
    </location>
</feature>
<protein>
    <recommendedName>
        <fullName evidence="4">Transporter</fullName>
    </recommendedName>
</protein>
<evidence type="ECO:0000313" key="2">
    <source>
        <dbReference type="EMBL" id="SER61596.1"/>
    </source>
</evidence>
<reference evidence="3" key="1">
    <citation type="submission" date="2016-10" db="EMBL/GenBank/DDBJ databases">
        <authorList>
            <person name="Varghese N."/>
            <person name="Submissions S."/>
        </authorList>
    </citation>
    <scope>NUCLEOTIDE SEQUENCE [LARGE SCALE GENOMIC DNA]</scope>
    <source>
        <strain evidence="3">DSM 15719</strain>
    </source>
</reference>
<name>A0A1H9QM55_FLAFI</name>
<feature type="chain" id="PRO_5010322060" description="Transporter" evidence="1">
    <location>
        <begin position="24"/>
        <end position="294"/>
    </location>
</feature>
<evidence type="ECO:0000313" key="3">
    <source>
        <dbReference type="Proteomes" id="UP000183658"/>
    </source>
</evidence>
<sequence>MIKKQLLLILAVTTLGCVNTAFSQSPISGFMQGKGKGNVSISYSYEKYDKVFFIPEEVDGVPVFNETKISSTSIYATYGITDQVDVVLVLPYVTAKGNATQEVLTNLNLENERKGFQDVSVFVKYSPFNFNFGSSSLRLIGALGLKTPLSNYKVEEGFQSIIAIGNRSTTVSTTGMAMFRMDSGVFASAQLAGNYASNDVPNSYATELKVGYAAKYFYGDAFIANQKSTGGVDIFGEGFAGYFPITKVNYTKIGLNLYTPLTEAFGVSAGASTLVAGRNIGKSTGFYGGLVYKF</sequence>
<gene>
    <name evidence="2" type="ORF">SAMN05444355_11722</name>
</gene>
<dbReference type="OrthoDB" id="5562884at2"/>
<evidence type="ECO:0000256" key="1">
    <source>
        <dbReference type="SAM" id="SignalP"/>
    </source>
</evidence>
<accession>A0A1H9QM55</accession>
<proteinExistence type="predicted"/>
<evidence type="ECO:0008006" key="4">
    <source>
        <dbReference type="Google" id="ProtNLM"/>
    </source>
</evidence>
<dbReference type="AlphaFoldDB" id="A0A1H9QM55"/>
<dbReference type="Proteomes" id="UP000183658">
    <property type="component" value="Unassembled WGS sequence"/>
</dbReference>
<dbReference type="PROSITE" id="PS51257">
    <property type="entry name" value="PROKAR_LIPOPROTEIN"/>
    <property type="match status" value="1"/>
</dbReference>
<dbReference type="RefSeq" id="WP_074724449.1">
    <property type="nucleotide sequence ID" value="NZ_CBCRVS010000022.1"/>
</dbReference>
<keyword evidence="3" id="KW-1185">Reference proteome</keyword>